<dbReference type="AlphaFoldDB" id="B1KPE9"/>
<gene>
    <name evidence="5" type="ordered locus">Swoo_0421</name>
</gene>
<dbReference type="Pfam" id="PF12833">
    <property type="entry name" value="HTH_18"/>
    <property type="match status" value="1"/>
</dbReference>
<dbReference type="Pfam" id="PF12625">
    <property type="entry name" value="Arabinose_bd"/>
    <property type="match status" value="1"/>
</dbReference>
<dbReference type="SMART" id="SM00342">
    <property type="entry name" value="HTH_ARAC"/>
    <property type="match status" value="1"/>
</dbReference>
<protein>
    <submittedName>
        <fullName evidence="5">Transcriptional regulator, AraC family</fullName>
    </submittedName>
</protein>
<dbReference type="RefSeq" id="WP_012323068.1">
    <property type="nucleotide sequence ID" value="NC_010506.1"/>
</dbReference>
<feature type="domain" description="HTH araC/xylS-type" evidence="4">
    <location>
        <begin position="235"/>
        <end position="333"/>
    </location>
</feature>
<accession>B1KPE9</accession>
<dbReference type="Gene3D" id="1.10.10.60">
    <property type="entry name" value="Homeodomain-like"/>
    <property type="match status" value="1"/>
</dbReference>
<dbReference type="HOGENOM" id="CLU_047522_1_2_6"/>
<dbReference type="GO" id="GO:0005829">
    <property type="term" value="C:cytosol"/>
    <property type="evidence" value="ECO:0007669"/>
    <property type="project" value="TreeGrafter"/>
</dbReference>
<keyword evidence="3" id="KW-0804">Transcription</keyword>
<dbReference type="KEGG" id="swd:Swoo_0421"/>
<dbReference type="SUPFAM" id="SSF46689">
    <property type="entry name" value="Homeodomain-like"/>
    <property type="match status" value="1"/>
</dbReference>
<dbReference type="eggNOG" id="COG2207">
    <property type="taxonomic scope" value="Bacteria"/>
</dbReference>
<evidence type="ECO:0000256" key="3">
    <source>
        <dbReference type="ARBA" id="ARBA00023163"/>
    </source>
</evidence>
<dbReference type="GO" id="GO:0000976">
    <property type="term" value="F:transcription cis-regulatory region binding"/>
    <property type="evidence" value="ECO:0007669"/>
    <property type="project" value="TreeGrafter"/>
</dbReference>
<dbReference type="EMBL" id="CP000961">
    <property type="protein sequence ID" value="ACA84719.1"/>
    <property type="molecule type" value="Genomic_DNA"/>
</dbReference>
<organism evidence="5 6">
    <name type="scientific">Shewanella woodyi (strain ATCC 51908 / MS32)</name>
    <dbReference type="NCBI Taxonomy" id="392500"/>
    <lineage>
        <taxon>Bacteria</taxon>
        <taxon>Pseudomonadati</taxon>
        <taxon>Pseudomonadota</taxon>
        <taxon>Gammaproteobacteria</taxon>
        <taxon>Alteromonadales</taxon>
        <taxon>Shewanellaceae</taxon>
        <taxon>Shewanella</taxon>
    </lineage>
</organism>
<dbReference type="GO" id="GO:0003700">
    <property type="term" value="F:DNA-binding transcription factor activity"/>
    <property type="evidence" value="ECO:0007669"/>
    <property type="project" value="InterPro"/>
</dbReference>
<dbReference type="Proteomes" id="UP000002168">
    <property type="component" value="Chromosome"/>
</dbReference>
<evidence type="ECO:0000259" key="4">
    <source>
        <dbReference type="PROSITE" id="PS01124"/>
    </source>
</evidence>
<evidence type="ECO:0000313" key="6">
    <source>
        <dbReference type="Proteomes" id="UP000002168"/>
    </source>
</evidence>
<keyword evidence="1" id="KW-0805">Transcription regulation</keyword>
<dbReference type="InterPro" id="IPR018060">
    <property type="entry name" value="HTH_AraC"/>
</dbReference>
<dbReference type="STRING" id="392500.Swoo_0421"/>
<sequence length="350" mass="39597">MNETYLIRSAALQGFSDLVKSYDGEPAELLEAVGLSFEELNSKETLISFLAVQQLLELSANKLNVPGFGLALSQGQNIDMLGQLGLLMASCKTLKDVMLSVQRYMSLHSPAENWVFSEVNNLVYITRFEYEANTVPLKQIKELSLGVCFKFLQLFIGLSFTATRVELSHSPVSELKAYRKIFKVDVQFNQEYDQIIFDKKYLQQVVHLDDQNRNEFLEKYIDNAVSATDYNNLERQIMGLLIQYIGSENASLDNISRKLGMNKRTLQRQLKTQQINFKGILANIRGRKACWYLSASEMSITLISEALGYKDVSAFSRAFKLLYGTSPSQWRKARGEFDCEGDCVATGVGE</sequence>
<evidence type="ECO:0000256" key="1">
    <source>
        <dbReference type="ARBA" id="ARBA00023015"/>
    </source>
</evidence>
<dbReference type="PROSITE" id="PS01124">
    <property type="entry name" value="HTH_ARAC_FAMILY_2"/>
    <property type="match status" value="1"/>
</dbReference>
<dbReference type="InterPro" id="IPR020449">
    <property type="entry name" value="Tscrpt_reg_AraC-type_HTH"/>
</dbReference>
<dbReference type="InterPro" id="IPR032687">
    <property type="entry name" value="AraC-type_N"/>
</dbReference>
<evidence type="ECO:0000256" key="2">
    <source>
        <dbReference type="ARBA" id="ARBA00023125"/>
    </source>
</evidence>
<dbReference type="PANTHER" id="PTHR47894:SF4">
    <property type="entry name" value="HTH-TYPE TRANSCRIPTIONAL REGULATOR GADX"/>
    <property type="match status" value="1"/>
</dbReference>
<keyword evidence="2" id="KW-0238">DNA-binding</keyword>
<name>B1KPE9_SHEWM</name>
<dbReference type="PRINTS" id="PR00032">
    <property type="entry name" value="HTHARAC"/>
</dbReference>
<evidence type="ECO:0000313" key="5">
    <source>
        <dbReference type="EMBL" id="ACA84719.1"/>
    </source>
</evidence>
<dbReference type="InterPro" id="IPR009057">
    <property type="entry name" value="Homeodomain-like_sf"/>
</dbReference>
<keyword evidence="6" id="KW-1185">Reference proteome</keyword>
<reference evidence="5 6" key="1">
    <citation type="submission" date="2008-02" db="EMBL/GenBank/DDBJ databases">
        <title>Complete sequence of Shewanella woodyi ATCC 51908.</title>
        <authorList>
            <consortium name="US DOE Joint Genome Institute"/>
            <person name="Copeland A."/>
            <person name="Lucas S."/>
            <person name="Lapidus A."/>
            <person name="Glavina del Rio T."/>
            <person name="Dalin E."/>
            <person name="Tice H."/>
            <person name="Bruce D."/>
            <person name="Goodwin L."/>
            <person name="Pitluck S."/>
            <person name="Sims D."/>
            <person name="Brettin T."/>
            <person name="Detter J.C."/>
            <person name="Han C."/>
            <person name="Kuske C.R."/>
            <person name="Schmutz J."/>
            <person name="Larimer F."/>
            <person name="Land M."/>
            <person name="Hauser L."/>
            <person name="Kyrpides N."/>
            <person name="Lykidis A."/>
            <person name="Zhao J.-S."/>
            <person name="Richardson P."/>
        </authorList>
    </citation>
    <scope>NUCLEOTIDE SEQUENCE [LARGE SCALE GENOMIC DNA]</scope>
    <source>
        <strain evidence="6">ATCC 51908 / MS32</strain>
    </source>
</reference>
<dbReference type="PANTHER" id="PTHR47894">
    <property type="entry name" value="HTH-TYPE TRANSCRIPTIONAL REGULATOR GADX"/>
    <property type="match status" value="1"/>
</dbReference>
<proteinExistence type="predicted"/>